<sequence>MARRVLESEMMVNLGIPQEPLQGAKKVSVLKEIKMHKSFGGTFSMQFNFDGSQLAMGFGAGGIQVFSGATGEMSRELRACRQGGSSIMCLKWHPKEPHILYAADTEGYIYVYNTDTGELMSTIAEAGNEINTMDFCVDGYNFATGGRDLNIRVYETKNNSLVKTFEGFSEKTVVTEKSKVGNTMRVFSIKFHPNNQYVFISGGWDNHIKIWDIRDNHGIKRNIWGPHLCGDALDMK</sequence>
<dbReference type="PROSITE" id="PS50082">
    <property type="entry name" value="WD_REPEATS_2"/>
    <property type="match status" value="1"/>
</dbReference>
<name>A0AAV4BG88_9GAST</name>
<proteinExistence type="predicted"/>
<dbReference type="SMART" id="SM00320">
    <property type="entry name" value="WD40"/>
    <property type="match status" value="4"/>
</dbReference>
<dbReference type="Pfam" id="PF00400">
    <property type="entry name" value="WD40"/>
    <property type="match status" value="2"/>
</dbReference>
<gene>
    <name evidence="2" type="ORF">PoB_004511300</name>
</gene>
<dbReference type="InterPro" id="IPR001680">
    <property type="entry name" value="WD40_rpt"/>
</dbReference>
<keyword evidence="1" id="KW-0853">WD repeat</keyword>
<feature type="non-terminal residue" evidence="2">
    <location>
        <position position="236"/>
    </location>
</feature>
<dbReference type="PANTHER" id="PTHR47822">
    <property type="entry name" value="CARBOHYDRATE BINDING DOMAIN CONTAINING PROTEIN"/>
    <property type="match status" value="1"/>
</dbReference>
<dbReference type="Gene3D" id="2.130.10.10">
    <property type="entry name" value="YVTN repeat-like/Quinoprotein amine dehydrogenase"/>
    <property type="match status" value="1"/>
</dbReference>
<comment type="caution">
    <text evidence="2">The sequence shown here is derived from an EMBL/GenBank/DDBJ whole genome shotgun (WGS) entry which is preliminary data.</text>
</comment>
<keyword evidence="3" id="KW-1185">Reference proteome</keyword>
<dbReference type="InterPro" id="IPR036322">
    <property type="entry name" value="WD40_repeat_dom_sf"/>
</dbReference>
<accession>A0AAV4BG88</accession>
<dbReference type="EMBL" id="BLXT01004960">
    <property type="protein sequence ID" value="GFO18608.1"/>
    <property type="molecule type" value="Genomic_DNA"/>
</dbReference>
<organism evidence="2 3">
    <name type="scientific">Plakobranchus ocellatus</name>
    <dbReference type="NCBI Taxonomy" id="259542"/>
    <lineage>
        <taxon>Eukaryota</taxon>
        <taxon>Metazoa</taxon>
        <taxon>Spiralia</taxon>
        <taxon>Lophotrochozoa</taxon>
        <taxon>Mollusca</taxon>
        <taxon>Gastropoda</taxon>
        <taxon>Heterobranchia</taxon>
        <taxon>Euthyneura</taxon>
        <taxon>Panpulmonata</taxon>
        <taxon>Sacoglossa</taxon>
        <taxon>Placobranchoidea</taxon>
        <taxon>Plakobranchidae</taxon>
        <taxon>Plakobranchus</taxon>
    </lineage>
</organism>
<dbReference type="SUPFAM" id="SSF50978">
    <property type="entry name" value="WD40 repeat-like"/>
    <property type="match status" value="1"/>
</dbReference>
<dbReference type="AlphaFoldDB" id="A0AAV4BG88"/>
<dbReference type="PROSITE" id="PS50294">
    <property type="entry name" value="WD_REPEATS_REGION"/>
    <property type="match status" value="1"/>
</dbReference>
<protein>
    <submittedName>
        <fullName evidence="2">WD repeat-containing protein</fullName>
    </submittedName>
</protein>
<evidence type="ECO:0000256" key="1">
    <source>
        <dbReference type="PROSITE-ProRule" id="PRU00221"/>
    </source>
</evidence>
<dbReference type="Proteomes" id="UP000735302">
    <property type="component" value="Unassembled WGS sequence"/>
</dbReference>
<dbReference type="PANTHER" id="PTHR47822:SF3">
    <property type="entry name" value="ANAPHASE-PROMOTING COMPLEX SUBUNIT 4-LIKE WD40 DOMAIN-CONTAINING PROTEIN"/>
    <property type="match status" value="1"/>
</dbReference>
<evidence type="ECO:0000313" key="3">
    <source>
        <dbReference type="Proteomes" id="UP000735302"/>
    </source>
</evidence>
<feature type="repeat" description="WD" evidence="1">
    <location>
        <begin position="179"/>
        <end position="221"/>
    </location>
</feature>
<dbReference type="InterPro" id="IPR015943">
    <property type="entry name" value="WD40/YVTN_repeat-like_dom_sf"/>
</dbReference>
<evidence type="ECO:0000313" key="2">
    <source>
        <dbReference type="EMBL" id="GFO18608.1"/>
    </source>
</evidence>
<reference evidence="2 3" key="1">
    <citation type="journal article" date="2021" name="Elife">
        <title>Chloroplast acquisition without the gene transfer in kleptoplastic sea slugs, Plakobranchus ocellatus.</title>
        <authorList>
            <person name="Maeda T."/>
            <person name="Takahashi S."/>
            <person name="Yoshida T."/>
            <person name="Shimamura S."/>
            <person name="Takaki Y."/>
            <person name="Nagai Y."/>
            <person name="Toyoda A."/>
            <person name="Suzuki Y."/>
            <person name="Arimoto A."/>
            <person name="Ishii H."/>
            <person name="Satoh N."/>
            <person name="Nishiyama T."/>
            <person name="Hasebe M."/>
            <person name="Maruyama T."/>
            <person name="Minagawa J."/>
            <person name="Obokata J."/>
            <person name="Shigenobu S."/>
        </authorList>
    </citation>
    <scope>NUCLEOTIDE SEQUENCE [LARGE SCALE GENOMIC DNA]</scope>
</reference>